<dbReference type="PANTHER" id="PTHR10972">
    <property type="entry name" value="OXYSTEROL-BINDING PROTEIN-RELATED"/>
    <property type="match status" value="1"/>
</dbReference>
<name>A0A1B7TH10_9ASCO</name>
<dbReference type="SUPFAM" id="SSF144000">
    <property type="entry name" value="Oxysterol-binding protein-like"/>
    <property type="match status" value="1"/>
</dbReference>
<dbReference type="InterPro" id="IPR018494">
    <property type="entry name" value="Oxysterol-bd_CS"/>
</dbReference>
<dbReference type="FunFam" id="2.40.160.120:FF:000010">
    <property type="entry name" value="Oxysterol-binding protein homolog 4"/>
    <property type="match status" value="1"/>
</dbReference>
<evidence type="ECO:0000256" key="1">
    <source>
        <dbReference type="ARBA" id="ARBA00008842"/>
    </source>
</evidence>
<keyword evidence="4" id="KW-1185">Reference proteome</keyword>
<dbReference type="PROSITE" id="PS01013">
    <property type="entry name" value="OSBP"/>
    <property type="match status" value="1"/>
</dbReference>
<dbReference type="PANTHER" id="PTHR10972:SF184">
    <property type="entry name" value="OXYSTEROL-BINDING PROTEIN HOMOLOG 4-RELATED"/>
    <property type="match status" value="1"/>
</dbReference>
<dbReference type="GO" id="GO:0006897">
    <property type="term" value="P:endocytosis"/>
    <property type="evidence" value="ECO:0007669"/>
    <property type="project" value="UniProtKB-ARBA"/>
</dbReference>
<dbReference type="Pfam" id="PF01237">
    <property type="entry name" value="Oxysterol_BP"/>
    <property type="match status" value="1"/>
</dbReference>
<dbReference type="GO" id="GO:0120015">
    <property type="term" value="F:sterol transfer activity"/>
    <property type="evidence" value="ECO:0007669"/>
    <property type="project" value="UniProtKB-ARBA"/>
</dbReference>
<protein>
    <submittedName>
        <fullName evidence="3">Oxysterol-binding protein</fullName>
    </submittedName>
</protein>
<dbReference type="GO" id="GO:0006887">
    <property type="term" value="P:exocytosis"/>
    <property type="evidence" value="ECO:0007669"/>
    <property type="project" value="UniProtKB-ARBA"/>
</dbReference>
<dbReference type="Gene3D" id="6.10.250.1430">
    <property type="match status" value="1"/>
</dbReference>
<dbReference type="OrthoDB" id="14833at2759"/>
<comment type="caution">
    <text evidence="3">The sequence shown here is derived from an EMBL/GenBank/DDBJ whole genome shotgun (WGS) entry which is preliminary data.</text>
</comment>
<evidence type="ECO:0000313" key="3">
    <source>
        <dbReference type="EMBL" id="OBA28011.1"/>
    </source>
</evidence>
<dbReference type="GO" id="GO:0034727">
    <property type="term" value="P:piecemeal microautophagy of the nucleus"/>
    <property type="evidence" value="ECO:0007669"/>
    <property type="project" value="UniProtKB-ARBA"/>
</dbReference>
<dbReference type="GO" id="GO:0030011">
    <property type="term" value="P:maintenance of cell polarity"/>
    <property type="evidence" value="ECO:0007669"/>
    <property type="project" value="UniProtKB-ARBA"/>
</dbReference>
<dbReference type="GO" id="GO:0005829">
    <property type="term" value="C:cytosol"/>
    <property type="evidence" value="ECO:0007669"/>
    <property type="project" value="TreeGrafter"/>
</dbReference>
<evidence type="ECO:0000313" key="4">
    <source>
        <dbReference type="Proteomes" id="UP000092321"/>
    </source>
</evidence>
<sequence length="436" mass="49467">MSDTSIDTSSSSTDVANFTWTKFIKNIASFKGDLSSLTAPPFILSPVSLTEFSQYWSEHPDLLLAANNAGAQFEPKFDNVEYSDELNQFLFVVKWFISTLKSQYSSRNESMGSEKKPLNPFLGEVFVGKWEHKEPQGTTVCLSEQVSHHPPITAYSIFNDTNKISLQGYNQAKPTFSSAMLSVKQFGHALLKIGDFNEYLLTLPSLHIEGLIAASPYVELDGKSFIQGSFGHFAVIDFFGKGWMSGKKNSFKCKIYNSKSDYDCDEKPLFVISGQWSGISTIYTGDDEKKKKNPQEFYDASRIPAEQLQVKPIEEQTEFESRRAWKDVAAAIKEGDFNKIHQTKTVLEEAQRTLRKNEDESGNSWETRWFDLIPVDEDNRSSFMKLATLAQLSLEDVPSGTIAGSKDEAKWLKDDAFAQHWRFNRQKWDDEKDITL</sequence>
<dbReference type="InterPro" id="IPR000648">
    <property type="entry name" value="Oxysterol-bd"/>
</dbReference>
<dbReference type="Gene3D" id="1.10.287.2720">
    <property type="match status" value="1"/>
</dbReference>
<evidence type="ECO:0000256" key="2">
    <source>
        <dbReference type="RuleBase" id="RU003844"/>
    </source>
</evidence>
<comment type="similarity">
    <text evidence="1 2">Belongs to the OSBP family.</text>
</comment>
<dbReference type="InterPro" id="IPR037239">
    <property type="entry name" value="OSBP_sf"/>
</dbReference>
<accession>A0A1B7TH10</accession>
<dbReference type="AlphaFoldDB" id="A0A1B7TH10"/>
<dbReference type="EMBL" id="LXPE01000005">
    <property type="protein sequence ID" value="OBA28011.1"/>
    <property type="molecule type" value="Genomic_DNA"/>
</dbReference>
<dbReference type="GO" id="GO:0016020">
    <property type="term" value="C:membrane"/>
    <property type="evidence" value="ECO:0007669"/>
    <property type="project" value="TreeGrafter"/>
</dbReference>
<dbReference type="Gene3D" id="2.40.160.120">
    <property type="match status" value="1"/>
</dbReference>
<proteinExistence type="inferred from homology"/>
<dbReference type="Gene3D" id="3.30.70.3490">
    <property type="match status" value="1"/>
</dbReference>
<organism evidence="3 4">
    <name type="scientific">Hanseniaspora valbyensis NRRL Y-1626</name>
    <dbReference type="NCBI Taxonomy" id="766949"/>
    <lineage>
        <taxon>Eukaryota</taxon>
        <taxon>Fungi</taxon>
        <taxon>Dikarya</taxon>
        <taxon>Ascomycota</taxon>
        <taxon>Saccharomycotina</taxon>
        <taxon>Saccharomycetes</taxon>
        <taxon>Saccharomycodales</taxon>
        <taxon>Saccharomycodaceae</taxon>
        <taxon>Hanseniaspora</taxon>
    </lineage>
</organism>
<reference evidence="4" key="1">
    <citation type="journal article" date="2016" name="Proc. Natl. Acad. Sci. U.S.A.">
        <title>Comparative genomics of biotechnologically important yeasts.</title>
        <authorList>
            <person name="Riley R."/>
            <person name="Haridas S."/>
            <person name="Wolfe K.H."/>
            <person name="Lopes M.R."/>
            <person name="Hittinger C.T."/>
            <person name="Goeker M."/>
            <person name="Salamov A.A."/>
            <person name="Wisecaver J.H."/>
            <person name="Long T.M."/>
            <person name="Calvey C.H."/>
            <person name="Aerts A.L."/>
            <person name="Barry K.W."/>
            <person name="Choi C."/>
            <person name="Clum A."/>
            <person name="Coughlan A.Y."/>
            <person name="Deshpande S."/>
            <person name="Douglass A.P."/>
            <person name="Hanson S.J."/>
            <person name="Klenk H.-P."/>
            <person name="LaButti K.M."/>
            <person name="Lapidus A."/>
            <person name="Lindquist E.A."/>
            <person name="Lipzen A.M."/>
            <person name="Meier-Kolthoff J.P."/>
            <person name="Ohm R.A."/>
            <person name="Otillar R.P."/>
            <person name="Pangilinan J.L."/>
            <person name="Peng Y."/>
            <person name="Rokas A."/>
            <person name="Rosa C.A."/>
            <person name="Scheuner C."/>
            <person name="Sibirny A.A."/>
            <person name="Slot J.C."/>
            <person name="Stielow J.B."/>
            <person name="Sun H."/>
            <person name="Kurtzman C.P."/>
            <person name="Blackwell M."/>
            <person name="Grigoriev I.V."/>
            <person name="Jeffries T.W."/>
        </authorList>
    </citation>
    <scope>NUCLEOTIDE SEQUENCE [LARGE SCALE GENOMIC DNA]</scope>
    <source>
        <strain evidence="4">NRRL Y-1626</strain>
    </source>
</reference>
<dbReference type="Proteomes" id="UP000092321">
    <property type="component" value="Unassembled WGS sequence"/>
</dbReference>
<gene>
    <name evidence="3" type="ORF">HANVADRAFT_55199</name>
</gene>
<dbReference type="GO" id="GO:0008142">
    <property type="term" value="F:oxysterol binding"/>
    <property type="evidence" value="ECO:0007669"/>
    <property type="project" value="TreeGrafter"/>
</dbReference>